<name>A0A9Q1HFD6_HOLLE</name>
<dbReference type="OrthoDB" id="5814287at2759"/>
<dbReference type="PANTHER" id="PTHR31751:SF42">
    <property type="entry name" value="PROTEIN CBG10204"/>
    <property type="match status" value="1"/>
</dbReference>
<sequence length="114" mass="13217">MYWVAASTPDGNGDMFAKWLSVANHIQNVHDHDSQLFPKCLHGPLDEPERKKKWLKPSTEVCEKMDIITDKMLQNDVKQLWPVHQTLHVEGFHSVVIHFAPKSTHVSYRTMISR</sequence>
<accession>A0A9Q1HFD6</accession>
<organism evidence="1 2">
    <name type="scientific">Holothuria leucospilota</name>
    <name type="common">Black long sea cucumber</name>
    <name type="synonym">Mertensiothuria leucospilota</name>
    <dbReference type="NCBI Taxonomy" id="206669"/>
    <lineage>
        <taxon>Eukaryota</taxon>
        <taxon>Metazoa</taxon>
        <taxon>Echinodermata</taxon>
        <taxon>Eleutherozoa</taxon>
        <taxon>Echinozoa</taxon>
        <taxon>Holothuroidea</taxon>
        <taxon>Aspidochirotacea</taxon>
        <taxon>Aspidochirotida</taxon>
        <taxon>Holothuriidae</taxon>
        <taxon>Holothuria</taxon>
    </lineage>
</organism>
<protein>
    <submittedName>
        <fullName evidence="1">Uncharacterized protein</fullName>
    </submittedName>
</protein>
<reference evidence="1" key="1">
    <citation type="submission" date="2021-10" db="EMBL/GenBank/DDBJ databases">
        <title>Tropical sea cucumber genome reveals ecological adaptation and Cuvierian tubules defense mechanism.</title>
        <authorList>
            <person name="Chen T."/>
        </authorList>
    </citation>
    <scope>NUCLEOTIDE SEQUENCE</scope>
    <source>
        <strain evidence="1">Nanhai2018</strain>
        <tissue evidence="1">Muscle</tissue>
    </source>
</reference>
<dbReference type="AlphaFoldDB" id="A0A9Q1HFD6"/>
<evidence type="ECO:0000313" key="1">
    <source>
        <dbReference type="EMBL" id="KAJ8043860.1"/>
    </source>
</evidence>
<gene>
    <name evidence="1" type="ORF">HOLleu_11148</name>
</gene>
<evidence type="ECO:0000313" key="2">
    <source>
        <dbReference type="Proteomes" id="UP001152320"/>
    </source>
</evidence>
<comment type="caution">
    <text evidence="1">The sequence shown here is derived from an EMBL/GenBank/DDBJ whole genome shotgun (WGS) entry which is preliminary data.</text>
</comment>
<dbReference type="PANTHER" id="PTHR31751">
    <property type="entry name" value="SI:CH211-108C17.2-RELATED-RELATED"/>
    <property type="match status" value="1"/>
</dbReference>
<dbReference type="Proteomes" id="UP001152320">
    <property type="component" value="Chromosome 4"/>
</dbReference>
<proteinExistence type="predicted"/>
<keyword evidence="2" id="KW-1185">Reference proteome</keyword>
<dbReference type="EMBL" id="JAIZAY010000004">
    <property type="protein sequence ID" value="KAJ8043860.1"/>
    <property type="molecule type" value="Genomic_DNA"/>
</dbReference>